<dbReference type="RefSeq" id="WP_135245732.1">
    <property type="nucleotide sequence ID" value="NZ_SIHO01000002.1"/>
</dbReference>
<comment type="caution">
    <text evidence="4">The sequence shown here is derived from an EMBL/GenBank/DDBJ whole genome shotgun (WGS) entry which is preliminary data.</text>
</comment>
<evidence type="ECO:0000256" key="1">
    <source>
        <dbReference type="ARBA" id="ARBA00022679"/>
    </source>
</evidence>
<name>A0A4Y9EN60_9SPHN</name>
<evidence type="ECO:0000313" key="4">
    <source>
        <dbReference type="EMBL" id="TFU03140.1"/>
    </source>
</evidence>
<sequence>MIRLARRADLPFLADIQLSAGELFRGTHMDFAADHPPTPLADFEAACADATLWVSDDAGRCNGLLLAEASRDDLHILELSVAAIAQRRGIGSALLAAAIAGARGRGLASLTLTTDRTLPWNAPFYARNGFAMLTPETTPAWLRAILRHEAQAGLKPEWRCAMRLNL</sequence>
<keyword evidence="1 4" id="KW-0808">Transferase</keyword>
<keyword evidence="5" id="KW-1185">Reference proteome</keyword>
<dbReference type="PANTHER" id="PTHR43800">
    <property type="entry name" value="PEPTIDYL-LYSINE N-ACETYLTRANSFERASE YJAB"/>
    <property type="match status" value="1"/>
</dbReference>
<dbReference type="GO" id="GO:0016747">
    <property type="term" value="F:acyltransferase activity, transferring groups other than amino-acyl groups"/>
    <property type="evidence" value="ECO:0007669"/>
    <property type="project" value="InterPro"/>
</dbReference>
<gene>
    <name evidence="4" type="ORF">EUV02_08060</name>
</gene>
<dbReference type="Pfam" id="PF13508">
    <property type="entry name" value="Acetyltransf_7"/>
    <property type="match status" value="1"/>
</dbReference>
<proteinExistence type="predicted"/>
<evidence type="ECO:0000313" key="5">
    <source>
        <dbReference type="Proteomes" id="UP000297737"/>
    </source>
</evidence>
<accession>A0A4Y9EN60</accession>
<dbReference type="InterPro" id="IPR000182">
    <property type="entry name" value="GNAT_dom"/>
</dbReference>
<feature type="domain" description="N-acetyltransferase" evidence="3">
    <location>
        <begin position="1"/>
        <end position="149"/>
    </location>
</feature>
<dbReference type="Gene3D" id="3.40.630.30">
    <property type="match status" value="1"/>
</dbReference>
<protein>
    <submittedName>
        <fullName evidence="4">N-acetyltransferase</fullName>
    </submittedName>
</protein>
<dbReference type="AlphaFoldDB" id="A0A4Y9EN60"/>
<evidence type="ECO:0000256" key="2">
    <source>
        <dbReference type="ARBA" id="ARBA00023315"/>
    </source>
</evidence>
<dbReference type="EMBL" id="SIHO01000002">
    <property type="protein sequence ID" value="TFU03140.1"/>
    <property type="molecule type" value="Genomic_DNA"/>
</dbReference>
<reference evidence="4 5" key="1">
    <citation type="submission" date="2019-02" db="EMBL/GenBank/DDBJ databases">
        <title>Polymorphobacter sp. isolated from the lake at the Tibet of China.</title>
        <authorList>
            <person name="Li A."/>
        </authorList>
    </citation>
    <scope>NUCLEOTIDE SEQUENCE [LARGE SCALE GENOMIC DNA]</scope>
    <source>
        <strain evidence="4 5">DJ1R-1</strain>
    </source>
</reference>
<dbReference type="PROSITE" id="PS51186">
    <property type="entry name" value="GNAT"/>
    <property type="match status" value="1"/>
</dbReference>
<dbReference type="SUPFAM" id="SSF55729">
    <property type="entry name" value="Acyl-CoA N-acyltransferases (Nat)"/>
    <property type="match status" value="1"/>
</dbReference>
<evidence type="ECO:0000259" key="3">
    <source>
        <dbReference type="PROSITE" id="PS51186"/>
    </source>
</evidence>
<keyword evidence="2" id="KW-0012">Acyltransferase</keyword>
<dbReference type="Proteomes" id="UP000297737">
    <property type="component" value="Unassembled WGS sequence"/>
</dbReference>
<organism evidence="4 5">
    <name type="scientific">Glacieibacterium arshaanense</name>
    <dbReference type="NCBI Taxonomy" id="2511025"/>
    <lineage>
        <taxon>Bacteria</taxon>
        <taxon>Pseudomonadati</taxon>
        <taxon>Pseudomonadota</taxon>
        <taxon>Alphaproteobacteria</taxon>
        <taxon>Sphingomonadales</taxon>
        <taxon>Sphingosinicellaceae</taxon>
        <taxon>Glacieibacterium</taxon>
    </lineage>
</organism>
<dbReference type="InterPro" id="IPR016181">
    <property type="entry name" value="Acyl_CoA_acyltransferase"/>
</dbReference>
<dbReference type="OrthoDB" id="572496at2"/>
<dbReference type="PANTHER" id="PTHR43800:SF1">
    <property type="entry name" value="PEPTIDYL-LYSINE N-ACETYLTRANSFERASE YJAB"/>
    <property type="match status" value="1"/>
</dbReference>